<dbReference type="Proteomes" id="UP000239290">
    <property type="component" value="Unassembled WGS sequence"/>
</dbReference>
<reference evidence="2" key="1">
    <citation type="submission" date="2018-02" db="EMBL/GenBank/DDBJ databases">
        <title>Draft genome sequencing of Rhodococcus opacus KU647198.</title>
        <authorList>
            <person name="Zheng B.-X."/>
        </authorList>
    </citation>
    <scope>NUCLEOTIDE SEQUENCE [LARGE SCALE GENOMIC DNA]</scope>
    <source>
        <strain evidence="2">04-OD7</strain>
    </source>
</reference>
<dbReference type="EMBL" id="PUIO01000033">
    <property type="protein sequence ID" value="PQP22011.1"/>
    <property type="molecule type" value="Genomic_DNA"/>
</dbReference>
<comment type="caution">
    <text evidence="1">The sequence shown here is derived from an EMBL/GenBank/DDBJ whole genome shotgun (WGS) entry which is preliminary data.</text>
</comment>
<dbReference type="AlphaFoldDB" id="A0A2S8J4M5"/>
<name>A0A2S8J4M5_RHOOP</name>
<evidence type="ECO:0000313" key="1">
    <source>
        <dbReference type="EMBL" id="PQP22011.1"/>
    </source>
</evidence>
<gene>
    <name evidence="1" type="ORF">C5613_25050</name>
</gene>
<sequence length="69" mass="7660">MERDRPTPVAAVRRRSRAAARAAMEGDRMFGAVEVTIEKLAELLERHILPVTRMLRRTDGASRVSSGAL</sequence>
<protein>
    <submittedName>
        <fullName evidence="1">Uncharacterized protein</fullName>
    </submittedName>
</protein>
<evidence type="ECO:0000313" key="2">
    <source>
        <dbReference type="Proteomes" id="UP000239290"/>
    </source>
</evidence>
<proteinExistence type="predicted"/>
<organism evidence="1 2">
    <name type="scientific">Rhodococcus opacus</name>
    <name type="common">Nocardia opaca</name>
    <dbReference type="NCBI Taxonomy" id="37919"/>
    <lineage>
        <taxon>Bacteria</taxon>
        <taxon>Bacillati</taxon>
        <taxon>Actinomycetota</taxon>
        <taxon>Actinomycetes</taxon>
        <taxon>Mycobacteriales</taxon>
        <taxon>Nocardiaceae</taxon>
        <taxon>Rhodococcus</taxon>
    </lineage>
</organism>
<accession>A0A2S8J4M5</accession>